<keyword evidence="2" id="KW-1185">Reference proteome</keyword>
<evidence type="ECO:0000313" key="1">
    <source>
        <dbReference type="EMBL" id="KAF1917317.1"/>
    </source>
</evidence>
<reference evidence="1" key="1">
    <citation type="journal article" date="2020" name="Stud. Mycol.">
        <title>101 Dothideomycetes genomes: a test case for predicting lifestyles and emergence of pathogens.</title>
        <authorList>
            <person name="Haridas S."/>
            <person name="Albert R."/>
            <person name="Binder M."/>
            <person name="Bloem J."/>
            <person name="Labutti K."/>
            <person name="Salamov A."/>
            <person name="Andreopoulos B."/>
            <person name="Baker S."/>
            <person name="Barry K."/>
            <person name="Bills G."/>
            <person name="Bluhm B."/>
            <person name="Cannon C."/>
            <person name="Castanera R."/>
            <person name="Culley D."/>
            <person name="Daum C."/>
            <person name="Ezra D."/>
            <person name="Gonzalez J."/>
            <person name="Henrissat B."/>
            <person name="Kuo A."/>
            <person name="Liang C."/>
            <person name="Lipzen A."/>
            <person name="Lutzoni F."/>
            <person name="Magnuson J."/>
            <person name="Mondo S."/>
            <person name="Nolan M."/>
            <person name="Ohm R."/>
            <person name="Pangilinan J."/>
            <person name="Park H.-J."/>
            <person name="Ramirez L."/>
            <person name="Alfaro M."/>
            <person name="Sun H."/>
            <person name="Tritt A."/>
            <person name="Yoshinaga Y."/>
            <person name="Zwiers L.-H."/>
            <person name="Turgeon B."/>
            <person name="Goodwin S."/>
            <person name="Spatafora J."/>
            <person name="Crous P."/>
            <person name="Grigoriev I."/>
        </authorList>
    </citation>
    <scope>NUCLEOTIDE SEQUENCE</scope>
    <source>
        <strain evidence="1">HMLAC05119</strain>
    </source>
</reference>
<proteinExistence type="predicted"/>
<protein>
    <submittedName>
        <fullName evidence="1">Uncharacterized protein</fullName>
    </submittedName>
</protein>
<dbReference type="OrthoDB" id="194386at2759"/>
<gene>
    <name evidence="1" type="ORF">BDU57DRAFT_160877</name>
</gene>
<dbReference type="AlphaFoldDB" id="A0A6A5QTP7"/>
<dbReference type="EMBL" id="ML979134">
    <property type="protein sequence ID" value="KAF1917317.1"/>
    <property type="molecule type" value="Genomic_DNA"/>
</dbReference>
<evidence type="ECO:0000313" key="2">
    <source>
        <dbReference type="Proteomes" id="UP000800096"/>
    </source>
</evidence>
<accession>A0A6A5QTP7</accession>
<organism evidence="1 2">
    <name type="scientific">Ampelomyces quisqualis</name>
    <name type="common">Powdery mildew agent</name>
    <dbReference type="NCBI Taxonomy" id="50730"/>
    <lineage>
        <taxon>Eukaryota</taxon>
        <taxon>Fungi</taxon>
        <taxon>Dikarya</taxon>
        <taxon>Ascomycota</taxon>
        <taxon>Pezizomycotina</taxon>
        <taxon>Dothideomycetes</taxon>
        <taxon>Pleosporomycetidae</taxon>
        <taxon>Pleosporales</taxon>
        <taxon>Pleosporineae</taxon>
        <taxon>Phaeosphaeriaceae</taxon>
        <taxon>Ampelomyces</taxon>
    </lineage>
</organism>
<sequence length="154" mass="18103">MAVVQTRKIGVRVSEPTSWPRFRKLGKHAGRTPRKPLNIANWIEICCRTLQILCRWTSLAAARSDCFQRMMVDANTTLQLQVLQRQYFQLVELHQLRWPDDATLKQPDVQGWMFHEMFDAEKLKSPPPDRYQLRVLKMLISKLEKAIDDPEEDV</sequence>
<name>A0A6A5QTP7_AMPQU</name>
<dbReference type="Proteomes" id="UP000800096">
    <property type="component" value="Unassembled WGS sequence"/>
</dbReference>